<organism evidence="7 8">
    <name type="scientific">Bacillus thermotolerans</name>
    <name type="common">Quasibacillus thermotolerans</name>
    <dbReference type="NCBI Taxonomy" id="1221996"/>
    <lineage>
        <taxon>Bacteria</taxon>
        <taxon>Bacillati</taxon>
        <taxon>Bacillota</taxon>
        <taxon>Bacilli</taxon>
        <taxon>Bacillales</taxon>
        <taxon>Bacillaceae</taxon>
        <taxon>Bacillus</taxon>
    </lineage>
</organism>
<evidence type="ECO:0000256" key="1">
    <source>
        <dbReference type="ARBA" id="ARBA00004651"/>
    </source>
</evidence>
<dbReference type="InterPro" id="IPR050833">
    <property type="entry name" value="Poly_Biosynth_Transport"/>
</dbReference>
<feature type="transmembrane region" description="Helical" evidence="6">
    <location>
        <begin position="7"/>
        <end position="27"/>
    </location>
</feature>
<evidence type="ECO:0000313" key="7">
    <source>
        <dbReference type="EMBL" id="KKB40903.1"/>
    </source>
</evidence>
<reference evidence="7" key="1">
    <citation type="submission" date="2015-02" db="EMBL/GenBank/DDBJ databases">
        <title>Genome Assembly of Bacillaceae bacterium MTCC 8252.</title>
        <authorList>
            <person name="Verma A."/>
            <person name="Khatri I."/>
            <person name="Mual P."/>
            <person name="Subramanian S."/>
            <person name="Krishnamurthi S."/>
        </authorList>
    </citation>
    <scope>NUCLEOTIDE SEQUENCE [LARGE SCALE GENOMIC DNA]</scope>
    <source>
        <strain evidence="7">MTCC 8252</strain>
    </source>
</reference>
<feature type="transmembrane region" description="Helical" evidence="6">
    <location>
        <begin position="82"/>
        <end position="106"/>
    </location>
</feature>
<evidence type="ECO:0000256" key="6">
    <source>
        <dbReference type="SAM" id="Phobius"/>
    </source>
</evidence>
<name>A0A0F5I608_BACTR</name>
<dbReference type="Proteomes" id="UP000031563">
    <property type="component" value="Unassembled WGS sequence"/>
</dbReference>
<dbReference type="EMBL" id="JWIR02000025">
    <property type="protein sequence ID" value="KKB40903.1"/>
    <property type="molecule type" value="Genomic_DNA"/>
</dbReference>
<evidence type="ECO:0000256" key="5">
    <source>
        <dbReference type="ARBA" id="ARBA00023136"/>
    </source>
</evidence>
<dbReference type="GO" id="GO:0005886">
    <property type="term" value="C:plasma membrane"/>
    <property type="evidence" value="ECO:0007669"/>
    <property type="project" value="UniProtKB-SubCell"/>
</dbReference>
<comment type="caution">
    <text evidence="7">The sequence shown here is derived from an EMBL/GenBank/DDBJ whole genome shotgun (WGS) entry which is preliminary data.</text>
</comment>
<feature type="transmembrane region" description="Helical" evidence="6">
    <location>
        <begin position="465"/>
        <end position="485"/>
    </location>
</feature>
<feature type="transmembrane region" description="Helical" evidence="6">
    <location>
        <begin position="154"/>
        <end position="177"/>
    </location>
</feature>
<dbReference type="Pfam" id="PF01943">
    <property type="entry name" value="Polysacc_synt"/>
    <property type="match status" value="1"/>
</dbReference>
<sequence length="503" mass="55960">MNKELKLGAILSYISIALTTVVGLLYTPFMLRQLGPSEYGLYMLIGSLVGYISILDFGLHGTINRFVAKYQAEGDTKGQENFLAIAFMIYGVISFLVLLVGTVLFLNLGSIFSKSLTVDELYKAQIMFAILIFNLTLSLPIGAFQFIAKGYGKFVFVTTTSIIKIILRTVMVVSVLLLGYKSIAIVIVDTVFNILAGLIYALYCFVILKTRIRLHTFKREAVKEIFNFSIFVFILAIVNQLFWKIGQVTLGIVSSTIAVAVYALSINLVIYYQQIALAISGLFVPRVSKLVAQEASEDELTDLMIKVGRVQLALLGLILVGFIILGKQFILLWAGDGYEQVYWIALMIFLPLTVPMIQTVGETILKAKNMISFQALAYLLMSGINFLVSLYLSKAMGSLGVGIATALSLIIFQVLIINIYYKYKVKLNVVRFFNQVAKGLLPAIFITLILGYATLLVPGDSWITLLVRGSMVVTIYAIIMFSFGFNKNEKKLFLEPILNLFRK</sequence>
<feature type="transmembrane region" description="Helical" evidence="6">
    <location>
        <begin position="249"/>
        <end position="272"/>
    </location>
</feature>
<protein>
    <submittedName>
        <fullName evidence="7">O-antigen flippase Wzx</fullName>
    </submittedName>
</protein>
<feature type="transmembrane region" description="Helical" evidence="6">
    <location>
        <begin position="399"/>
        <end position="420"/>
    </location>
</feature>
<dbReference type="PANTHER" id="PTHR30250">
    <property type="entry name" value="PST FAMILY PREDICTED COLANIC ACID TRANSPORTER"/>
    <property type="match status" value="1"/>
</dbReference>
<feature type="transmembrane region" description="Helical" evidence="6">
    <location>
        <begin position="440"/>
        <end position="459"/>
    </location>
</feature>
<keyword evidence="3 6" id="KW-0812">Transmembrane</keyword>
<comment type="subcellular location">
    <subcellularLocation>
        <location evidence="1">Cell membrane</location>
        <topology evidence="1">Multi-pass membrane protein</topology>
    </subcellularLocation>
</comment>
<dbReference type="AlphaFoldDB" id="A0A0F5I608"/>
<feature type="transmembrane region" description="Helical" evidence="6">
    <location>
        <begin position="126"/>
        <end position="147"/>
    </location>
</feature>
<keyword evidence="4 6" id="KW-1133">Transmembrane helix</keyword>
<gene>
    <name evidence="7" type="ORF">QY95_00966</name>
</gene>
<dbReference type="PANTHER" id="PTHR30250:SF26">
    <property type="entry name" value="PSMA PROTEIN"/>
    <property type="match status" value="1"/>
</dbReference>
<evidence type="ECO:0000256" key="3">
    <source>
        <dbReference type="ARBA" id="ARBA00022692"/>
    </source>
</evidence>
<evidence type="ECO:0000313" key="8">
    <source>
        <dbReference type="Proteomes" id="UP000031563"/>
    </source>
</evidence>
<dbReference type="STRING" id="1221996.QY95_00966"/>
<feature type="transmembrane region" description="Helical" evidence="6">
    <location>
        <begin position="312"/>
        <end position="335"/>
    </location>
</feature>
<feature type="transmembrane region" description="Helical" evidence="6">
    <location>
        <begin position="183"/>
        <end position="205"/>
    </location>
</feature>
<proteinExistence type="predicted"/>
<dbReference type="OrthoDB" id="5751261at2"/>
<evidence type="ECO:0000256" key="2">
    <source>
        <dbReference type="ARBA" id="ARBA00022475"/>
    </source>
</evidence>
<feature type="transmembrane region" description="Helical" evidence="6">
    <location>
        <begin position="225"/>
        <end position="243"/>
    </location>
</feature>
<keyword evidence="2" id="KW-1003">Cell membrane</keyword>
<feature type="transmembrane region" description="Helical" evidence="6">
    <location>
        <begin position="341"/>
        <end position="361"/>
    </location>
</feature>
<dbReference type="RefSeq" id="WP_040047424.1">
    <property type="nucleotide sequence ID" value="NZ_JWIR02000025.1"/>
</dbReference>
<dbReference type="InterPro" id="IPR002797">
    <property type="entry name" value="Polysacc_synth"/>
</dbReference>
<feature type="transmembrane region" description="Helical" evidence="6">
    <location>
        <begin position="373"/>
        <end position="393"/>
    </location>
</feature>
<keyword evidence="8" id="KW-1185">Reference proteome</keyword>
<feature type="transmembrane region" description="Helical" evidence="6">
    <location>
        <begin position="39"/>
        <end position="61"/>
    </location>
</feature>
<evidence type="ECO:0000256" key="4">
    <source>
        <dbReference type="ARBA" id="ARBA00022989"/>
    </source>
</evidence>
<accession>A0A0F5I608</accession>
<keyword evidence="5 6" id="KW-0472">Membrane</keyword>